<dbReference type="RefSeq" id="XP_037198572.1">
    <property type="nucleotide sequence ID" value="XM_037337206.1"/>
</dbReference>
<keyword evidence="2" id="KW-0687">Ribonucleoprotein</keyword>
<evidence type="ECO:0000256" key="1">
    <source>
        <dbReference type="SAM" id="MobiDB-lite"/>
    </source>
</evidence>
<reference evidence="2 3" key="1">
    <citation type="journal article" date="2020" name="Phytopathology">
        <title>A high-quality genome resource of Botrytis fragariae, a new and rapidly spreading fungal pathogen causing strawberry gray mold in the U.S.A.</title>
        <authorList>
            <person name="Wu Y."/>
            <person name="Saski C.A."/>
            <person name="Schnabel G."/>
            <person name="Xiao S."/>
            <person name="Hu M."/>
        </authorList>
    </citation>
    <scope>NUCLEOTIDE SEQUENCE [LARGE SCALE GENOMIC DNA]</scope>
    <source>
        <strain evidence="2 3">BVB16</strain>
    </source>
</reference>
<dbReference type="AlphaFoldDB" id="A0A8H6B5K2"/>
<comment type="caution">
    <text evidence="2">The sequence shown here is derived from an EMBL/GenBank/DDBJ whole genome shotgun (WGS) entry which is preliminary data.</text>
</comment>
<keyword evidence="3" id="KW-1185">Reference proteome</keyword>
<dbReference type="GeneID" id="59260898"/>
<dbReference type="GO" id="GO:1990904">
    <property type="term" value="C:ribonucleoprotein complex"/>
    <property type="evidence" value="ECO:0007669"/>
    <property type="project" value="UniProtKB-KW"/>
</dbReference>
<feature type="compositionally biased region" description="Polar residues" evidence="1">
    <location>
        <begin position="1"/>
        <end position="14"/>
    </location>
</feature>
<organism evidence="2 3">
    <name type="scientific">Botrytis fragariae</name>
    <dbReference type="NCBI Taxonomy" id="1964551"/>
    <lineage>
        <taxon>Eukaryota</taxon>
        <taxon>Fungi</taxon>
        <taxon>Dikarya</taxon>
        <taxon>Ascomycota</taxon>
        <taxon>Pezizomycotina</taxon>
        <taxon>Leotiomycetes</taxon>
        <taxon>Helotiales</taxon>
        <taxon>Sclerotiniaceae</taxon>
        <taxon>Botrytis</taxon>
    </lineage>
</organism>
<feature type="region of interest" description="Disordered" evidence="1">
    <location>
        <begin position="60"/>
        <end position="99"/>
    </location>
</feature>
<sequence>MSTKTQSRGSSPSMSARPKLMRAHATAPSLVTGNASRKDLATLHASTKAASILTRVASYSAQQDHMNGGASRRDSGSAYSTPGNRSPRSPESGSGLARSCKQELGMKGCSGGFQSAGYFSFPSFEDFQGYQEPNERMERKSVS</sequence>
<feature type="compositionally biased region" description="Polar residues" evidence="1">
    <location>
        <begin position="77"/>
        <end position="92"/>
    </location>
</feature>
<feature type="region of interest" description="Disordered" evidence="1">
    <location>
        <begin position="1"/>
        <end position="35"/>
    </location>
</feature>
<accession>A0A8H6B5K2</accession>
<evidence type="ECO:0000313" key="3">
    <source>
        <dbReference type="Proteomes" id="UP000531561"/>
    </source>
</evidence>
<dbReference type="OrthoDB" id="3437826at2759"/>
<gene>
    <name evidence="2" type="ORF">Bfra_006835</name>
</gene>
<name>A0A8H6B5K2_9HELO</name>
<dbReference type="EMBL" id="JABFCT010000001">
    <property type="protein sequence ID" value="KAF5879628.1"/>
    <property type="molecule type" value="Genomic_DNA"/>
</dbReference>
<protein>
    <submittedName>
        <fullName evidence="2">Putative heterogeneous nuclear ribonucleoprotein g protein</fullName>
    </submittedName>
</protein>
<evidence type="ECO:0000313" key="2">
    <source>
        <dbReference type="EMBL" id="KAF5879628.1"/>
    </source>
</evidence>
<dbReference type="Proteomes" id="UP000531561">
    <property type="component" value="Unassembled WGS sequence"/>
</dbReference>
<proteinExistence type="predicted"/>